<evidence type="ECO:0000313" key="2">
    <source>
        <dbReference type="EMBL" id="ASK28247.1"/>
    </source>
</evidence>
<reference evidence="2 3" key="1">
    <citation type="submission" date="2017-06" db="EMBL/GenBank/DDBJ databases">
        <title>Neisseria chenwenguii sp. nov., isolated from the intestinal contents of Tibetan Plateau Pika in Yushu, Qinghai Province, China.</title>
        <authorList>
            <person name="Zhang G."/>
        </authorList>
    </citation>
    <scope>NUCLEOTIDE SEQUENCE [LARGE SCALE GENOMIC DNA]</scope>
    <source>
        <strain evidence="2 3">10023</strain>
    </source>
</reference>
<sequence length="96" mass="10931">MFIVSLNYIRPMAEIEQHLTAHRDFLDRYYAAGVFLMSGRKEPRTGGVILMNAENAEAVQRIIAEDPFYQAGVAEYETIEFLPSKTSADLAQYKQI</sequence>
<dbReference type="Gene3D" id="3.30.70.1060">
    <property type="entry name" value="Dimeric alpha+beta barrel"/>
    <property type="match status" value="1"/>
</dbReference>
<organism evidence="2 3">
    <name type="scientific">Neisseria chenwenguii</name>
    <dbReference type="NCBI Taxonomy" id="1853278"/>
    <lineage>
        <taxon>Bacteria</taxon>
        <taxon>Pseudomonadati</taxon>
        <taxon>Pseudomonadota</taxon>
        <taxon>Betaproteobacteria</taxon>
        <taxon>Neisseriales</taxon>
        <taxon>Neisseriaceae</taxon>
        <taxon>Neisseria</taxon>
    </lineage>
</organism>
<dbReference type="InterPro" id="IPR011008">
    <property type="entry name" value="Dimeric_a/b-barrel"/>
</dbReference>
<dbReference type="SUPFAM" id="SSF54909">
    <property type="entry name" value="Dimeric alpha+beta barrel"/>
    <property type="match status" value="1"/>
</dbReference>
<dbReference type="RefSeq" id="WP_089036937.1">
    <property type="nucleotide sequence ID" value="NZ_CP022278.1"/>
</dbReference>
<dbReference type="EMBL" id="CP022278">
    <property type="protein sequence ID" value="ASK28247.1"/>
    <property type="molecule type" value="Genomic_DNA"/>
</dbReference>
<gene>
    <name evidence="2" type="ORF">BG910_11340</name>
</gene>
<evidence type="ECO:0000313" key="3">
    <source>
        <dbReference type="Proteomes" id="UP000198238"/>
    </source>
</evidence>
<accession>A0A220S482</accession>
<dbReference type="GO" id="GO:0016787">
    <property type="term" value="F:hydrolase activity"/>
    <property type="evidence" value="ECO:0007669"/>
    <property type="project" value="UniProtKB-KW"/>
</dbReference>
<dbReference type="KEGG" id="nei:BG910_11340"/>
<dbReference type="InterPro" id="IPR005545">
    <property type="entry name" value="YCII"/>
</dbReference>
<name>A0A220S482_9NEIS</name>
<dbReference type="AlphaFoldDB" id="A0A220S482"/>
<evidence type="ECO:0000256" key="1">
    <source>
        <dbReference type="ARBA" id="ARBA00007689"/>
    </source>
</evidence>
<dbReference type="PANTHER" id="PTHR37828:SF1">
    <property type="entry name" value="YCII-RELATED DOMAIN-CONTAINING PROTEIN"/>
    <property type="match status" value="1"/>
</dbReference>
<protein>
    <submittedName>
        <fullName evidence="2">GTP cyclohydrolase</fullName>
    </submittedName>
</protein>
<dbReference type="Proteomes" id="UP000198238">
    <property type="component" value="Chromosome"/>
</dbReference>
<comment type="similarity">
    <text evidence="1">Belongs to the YciI family.</text>
</comment>
<keyword evidence="2" id="KW-0378">Hydrolase</keyword>
<dbReference type="PANTHER" id="PTHR37828">
    <property type="entry name" value="GSR2449 PROTEIN"/>
    <property type="match status" value="1"/>
</dbReference>
<dbReference type="Pfam" id="PF03795">
    <property type="entry name" value="YCII"/>
    <property type="match status" value="1"/>
</dbReference>
<keyword evidence="3" id="KW-1185">Reference proteome</keyword>
<dbReference type="OrthoDB" id="9814407at2"/>
<proteinExistence type="inferred from homology"/>